<feature type="compositionally biased region" description="Polar residues" evidence="2">
    <location>
        <begin position="360"/>
        <end position="369"/>
    </location>
</feature>
<feature type="compositionally biased region" description="Basic and acidic residues" evidence="2">
    <location>
        <begin position="72"/>
        <end position="90"/>
    </location>
</feature>
<accession>A0A2W1HID0</accession>
<comment type="caution">
    <text evidence="4">The sequence shown here is derived from an EMBL/GenBank/DDBJ whole genome shotgun (WGS) entry which is preliminary data.</text>
</comment>
<feature type="region of interest" description="Disordered" evidence="2">
    <location>
        <begin position="1"/>
        <end position="30"/>
    </location>
</feature>
<feature type="compositionally biased region" description="Polar residues" evidence="2">
    <location>
        <begin position="484"/>
        <end position="501"/>
    </location>
</feature>
<organism evidence="4 6">
    <name type="scientific">Pyrenophora tritici-repentis</name>
    <dbReference type="NCBI Taxonomy" id="45151"/>
    <lineage>
        <taxon>Eukaryota</taxon>
        <taxon>Fungi</taxon>
        <taxon>Dikarya</taxon>
        <taxon>Ascomycota</taxon>
        <taxon>Pezizomycotina</taxon>
        <taxon>Dothideomycetes</taxon>
        <taxon>Pleosporomycetidae</taxon>
        <taxon>Pleosporales</taxon>
        <taxon>Pleosporineae</taxon>
        <taxon>Pleosporaceae</taxon>
        <taxon>Pyrenophora</taxon>
    </lineage>
</organism>
<evidence type="ECO:0000256" key="1">
    <source>
        <dbReference type="SAM" id="Coils"/>
    </source>
</evidence>
<evidence type="ECO:0000256" key="2">
    <source>
        <dbReference type="SAM" id="MobiDB-lite"/>
    </source>
</evidence>
<proteinExistence type="predicted"/>
<protein>
    <submittedName>
        <fullName evidence="4">Uncharacterized protein</fullName>
    </submittedName>
</protein>
<dbReference type="Proteomes" id="UP000245464">
    <property type="component" value="Chromosome 1"/>
</dbReference>
<feature type="region of interest" description="Disordered" evidence="2">
    <location>
        <begin position="303"/>
        <end position="369"/>
    </location>
</feature>
<reference evidence="3 5" key="1">
    <citation type="journal article" date="2018" name="BMC Genomics">
        <title>Comparative genomics of the wheat fungal pathogen Pyrenophora tritici-repentis reveals chromosomal variations and genome plasticity.</title>
        <authorList>
            <person name="Moolhuijzen P."/>
            <person name="See P.T."/>
            <person name="Hane J.K."/>
            <person name="Shi G."/>
            <person name="Liu Z."/>
            <person name="Oliver R.P."/>
            <person name="Moffat C.S."/>
        </authorList>
    </citation>
    <scope>NUCLEOTIDE SEQUENCE [LARGE SCALE GENOMIC DNA]</scope>
    <source>
        <strain evidence="3">M4</strain>
    </source>
</reference>
<reference evidence="4" key="2">
    <citation type="submission" date="2021-05" db="EMBL/GenBank/DDBJ databases">
        <authorList>
            <person name="Moolhuijzen P.M."/>
            <person name="Moffat C.S."/>
        </authorList>
    </citation>
    <scope>NUCLEOTIDE SEQUENCE</scope>
    <source>
        <strain evidence="4">86-124</strain>
    </source>
</reference>
<gene>
    <name evidence="4" type="ORF">Ptr86124_001419</name>
    <name evidence="3" type="ORF">PtrM4_015410</name>
</gene>
<evidence type="ECO:0000313" key="6">
    <source>
        <dbReference type="Proteomes" id="UP000249757"/>
    </source>
</evidence>
<dbReference type="AlphaFoldDB" id="A0A2W1HID0"/>
<feature type="region of interest" description="Disordered" evidence="2">
    <location>
        <begin position="428"/>
        <end position="551"/>
    </location>
</feature>
<evidence type="ECO:0000313" key="3">
    <source>
        <dbReference type="EMBL" id="KAF7577301.1"/>
    </source>
</evidence>
<feature type="compositionally biased region" description="Polar residues" evidence="2">
    <location>
        <begin position="459"/>
        <end position="471"/>
    </location>
</feature>
<sequence length="636" mass="72294">MASSRVPRRRDRYNAPRDASQSSTSSDGIKFDNIIVPDHEVQVNGVIRRSQYQPARVTGPIPQAMVIAARSNQDEGNKEIQSEKNEGVKEIKSNRQALASAGPDALQSLRKEFQQTMLAQLPDWKTLEISTHSKPATGGYARLCIEIGKYGQTDMKKWRNSVLAYLTPNLNPNIGPNLSMEVKKTRDRGHDLVEVTWKDDIALGRVDLVQPFNQASSAMELYALVKYYYLLANEAKHQGLTHDFIPINRTFIDKLKAVCNRYDPDYCSVASSENDFYTDKDKSPKLYPRAPDHRRQAGYAHRPGVATTKSHPGIDDTDDIVDDHDRDPISQSSLESGEILEDLSDNSIRRGRHRVDARTSKTPKSQQWLQRRAIEDEMKEDKDIDVRSRDNQARHFRSMYEVEVEENADDRGKMQKGKNPAKHVSFFFERRQPTDRPVSNSGAYDVDNLPESGRKSDTGRTATKVSKTQMVKDNLELETGITRPPSQSRHGALRPSSSAFSLRSRDMQRRREREDKRTPTDPNPMNKHRTTSNSADLPAEKISKAGHKTLSGRVEKKPGIKQKIKHVQELGVTQANILKEMMADHEKAMAKHEKMKAEHEMMAQRINRKLKEIVDMISDEPEEEEEKQGNPYLGGY</sequence>
<dbReference type="EMBL" id="NRDI02000001">
    <property type="protein sequence ID" value="KAI1521051.1"/>
    <property type="molecule type" value="Genomic_DNA"/>
</dbReference>
<dbReference type="Proteomes" id="UP000249757">
    <property type="component" value="Unassembled WGS sequence"/>
</dbReference>
<dbReference type="EMBL" id="NQIK02000001">
    <property type="protein sequence ID" value="KAF7577301.1"/>
    <property type="molecule type" value="Genomic_DNA"/>
</dbReference>
<evidence type="ECO:0000313" key="5">
    <source>
        <dbReference type="Proteomes" id="UP000245464"/>
    </source>
</evidence>
<name>A0A2W1HID0_9PLEO</name>
<reference evidence="4" key="3">
    <citation type="journal article" date="2022" name="bioRxiv">
        <title>A global pangenome for the wheat fungal pathogen Pyrenophora tritici-repentis and prediction of effector protein structural homology.</title>
        <authorList>
            <person name="Moolhuijzen P."/>
            <person name="See P.T."/>
            <person name="Shi G."/>
            <person name="Powell H.R."/>
            <person name="Cockram J."/>
            <person name="Jorgensen L.N."/>
            <person name="Benslimane H."/>
            <person name="Strelkov S.E."/>
            <person name="Turner J."/>
            <person name="Liu Z."/>
            <person name="Moffat C.S."/>
        </authorList>
    </citation>
    <scope>NUCLEOTIDE SEQUENCE</scope>
    <source>
        <strain evidence="4">86-124</strain>
    </source>
</reference>
<feature type="compositionally biased region" description="Basic and acidic residues" evidence="2">
    <location>
        <begin position="503"/>
        <end position="519"/>
    </location>
</feature>
<feature type="coiled-coil region" evidence="1">
    <location>
        <begin position="575"/>
        <end position="609"/>
    </location>
</feature>
<evidence type="ECO:0000313" key="4">
    <source>
        <dbReference type="EMBL" id="KAI1521051.1"/>
    </source>
</evidence>
<reference evidence="6" key="4">
    <citation type="journal article" date="2022" name="Microb. Genom.">
        <title>A global pangenome for the wheat fungal pathogen Pyrenophora tritici-repentis and prediction of effector protein structural homology.</title>
        <authorList>
            <person name="Moolhuijzen P.M."/>
            <person name="See P.T."/>
            <person name="Shi G."/>
            <person name="Powell H.R."/>
            <person name="Cockram J."/>
            <person name="Jorgensen L.N."/>
            <person name="Benslimane H."/>
            <person name="Strelkov S.E."/>
            <person name="Turner J."/>
            <person name="Liu Z."/>
            <person name="Moffat C.S."/>
        </authorList>
    </citation>
    <scope>NUCLEOTIDE SEQUENCE [LARGE SCALE GENOMIC DNA]</scope>
</reference>
<dbReference type="OrthoDB" id="3695719at2759"/>
<feature type="region of interest" description="Disordered" evidence="2">
    <location>
        <begin position="71"/>
        <end position="90"/>
    </location>
</feature>
<keyword evidence="1" id="KW-0175">Coiled coil</keyword>
<keyword evidence="6" id="KW-1185">Reference proteome</keyword>
<feature type="compositionally biased region" description="Basic residues" evidence="2">
    <location>
        <begin position="1"/>
        <end position="11"/>
    </location>
</feature>